<organism evidence="9 10">
    <name type="scientific">Penicillium hordei</name>
    <dbReference type="NCBI Taxonomy" id="40994"/>
    <lineage>
        <taxon>Eukaryota</taxon>
        <taxon>Fungi</taxon>
        <taxon>Dikarya</taxon>
        <taxon>Ascomycota</taxon>
        <taxon>Pezizomycotina</taxon>
        <taxon>Eurotiomycetes</taxon>
        <taxon>Eurotiomycetidae</taxon>
        <taxon>Eurotiales</taxon>
        <taxon>Aspergillaceae</taxon>
        <taxon>Penicillium</taxon>
    </lineage>
</organism>
<feature type="region of interest" description="Disordered" evidence="5">
    <location>
        <begin position="1780"/>
        <end position="2021"/>
    </location>
</feature>
<protein>
    <recommendedName>
        <fullName evidence="11">Nucleoprotein TPR/MLP1 domain-containing protein</fullName>
    </recommendedName>
</protein>
<evidence type="ECO:0000259" key="7">
    <source>
        <dbReference type="Pfam" id="PF25481"/>
    </source>
</evidence>
<feature type="compositionally biased region" description="Polar residues" evidence="5">
    <location>
        <begin position="1673"/>
        <end position="1685"/>
    </location>
</feature>
<evidence type="ECO:0000256" key="3">
    <source>
        <dbReference type="ARBA" id="ARBA00023242"/>
    </source>
</evidence>
<evidence type="ECO:0000256" key="5">
    <source>
        <dbReference type="SAM" id="MobiDB-lite"/>
    </source>
</evidence>
<feature type="region of interest" description="Disordered" evidence="5">
    <location>
        <begin position="938"/>
        <end position="969"/>
    </location>
</feature>
<dbReference type="Proteomes" id="UP001213799">
    <property type="component" value="Unassembled WGS sequence"/>
</dbReference>
<evidence type="ECO:0000313" key="10">
    <source>
        <dbReference type="Proteomes" id="UP001213799"/>
    </source>
</evidence>
<evidence type="ECO:0008006" key="11">
    <source>
        <dbReference type="Google" id="ProtNLM"/>
    </source>
</evidence>
<feature type="compositionally biased region" description="Low complexity" evidence="5">
    <location>
        <begin position="102"/>
        <end position="124"/>
    </location>
</feature>
<feature type="compositionally biased region" description="Pro residues" evidence="5">
    <location>
        <begin position="1810"/>
        <end position="1820"/>
    </location>
</feature>
<name>A0AAD6DYI8_9EURO</name>
<feature type="coiled-coil region" evidence="4">
    <location>
        <begin position="476"/>
        <end position="517"/>
    </location>
</feature>
<feature type="region of interest" description="Disordered" evidence="5">
    <location>
        <begin position="364"/>
        <end position="411"/>
    </location>
</feature>
<feature type="region of interest" description="Disordered" evidence="5">
    <location>
        <begin position="1672"/>
        <end position="1694"/>
    </location>
</feature>
<proteinExistence type="predicted"/>
<keyword evidence="3" id="KW-0539">Nucleus</keyword>
<dbReference type="PANTHER" id="PTHR18898">
    <property type="entry name" value="NUCLEOPROTEIN TPR-RELATED"/>
    <property type="match status" value="1"/>
</dbReference>
<feature type="region of interest" description="Disordered" evidence="5">
    <location>
        <begin position="98"/>
        <end position="124"/>
    </location>
</feature>
<dbReference type="Pfam" id="PF07926">
    <property type="entry name" value="TPR_MLP1_2"/>
    <property type="match status" value="1"/>
</dbReference>
<comment type="caution">
    <text evidence="9">The sequence shown here is derived from an EMBL/GenBank/DDBJ whole genome shotgun (WGS) entry which is preliminary data.</text>
</comment>
<dbReference type="InterPro" id="IPR012929">
    <property type="entry name" value="Nucleoprot-TPR/MLP1-2_dom"/>
</dbReference>
<feature type="compositionally biased region" description="Low complexity" evidence="5">
    <location>
        <begin position="1611"/>
        <end position="1626"/>
    </location>
</feature>
<evidence type="ECO:0000256" key="1">
    <source>
        <dbReference type="ARBA" id="ARBA00004123"/>
    </source>
</evidence>
<feature type="region of interest" description="Disordered" evidence="5">
    <location>
        <begin position="1604"/>
        <end position="1627"/>
    </location>
</feature>
<dbReference type="InterPro" id="IPR057577">
    <property type="entry name" value="Nucleoprot-TPR/MLP1_dom"/>
</dbReference>
<feature type="coiled-coil region" evidence="4">
    <location>
        <begin position="571"/>
        <end position="638"/>
    </location>
</feature>
<sequence length="2021" mass="224835">MAETAVQLPYLSSHYALPESTLTTLRQAPTVELVNQLLESISKKAHESDELKSDKLRLEVELENSVRSNESKVKVLKASVEKGHAEVADLRKKLHEAETTRSSLETEISTLKSSSTSNESETTSLKTRISSLEASNRDTLGLLESKSAAYDKLAEELSLQHKKTIELRRELSTAEQSLQSANAASASARFREQSLQQELDLTKKNNEWFETELKTKSAEYIKFRKEKGARISELQRENEEANSTIDSLRRSENSLKSRLDETEQRYETSLASIHQLKEEAIQATESFRIELDSSNRLAELQGSAAQTAKQRVQECQLALEKTKDDAAQEISRLRVELETESNDKAAAERRIGELEALVAQLESEPARGRSASPAVSLNGGAPSTPLRSSIMRAGTPTGSFSPRASRGKGGMNVTQMYSEYDRMRTALAAEQRTCQELRNTVDEMVLELDSTRPEIEEGRAEQTRLDHAVVEMSTLLETAGKERDNALKEARKWQGQVEGLAREGDILRQQLRDLSAEVKVLVLEVAVAKHGEEYDREELERIARGEVEESSKDLNETGRFISKHLTTFKDLHELQDQNHTLRRMLRELGDKQEGEEAQAKEATRRAEIDELKELRIRAQTNRDEIANLSAQMQSYVKERDTFRSMLMHRKPTVDEQSVFSQSMPLGAAPQGAMEASGPDYAELLRKVQAHFDTFREETTTDHKALRQQVNELSRKNSELMSDISRSSSQLAAASQRAELLQSNFNMLKTENTEIQKRYSALFENANRQDLRTQQAAEDLVEAKGLAESLQRENANLKAEKDLWKNIEKRLIDDTENLRNERSRLDSLNANLQTILNEREHTDSESRRRLQASVESLETELQSTKRKLNDEVEESKKASMRREYEQETSQKRIDDLVTSLSAVREELVAAKTTRDHLQSRVDELAVELKSAEERLQVFNSRPSISAGTTEGLTEGQESGEGSGLSREQELSIEVSELKRDLELAKGELEHAKQLAEDYQAISQASEERLESATETHDQYREETDRLVEEKNAKIHDLETRIEEISAELSASNTEMTKLREEQAEATRRLEEQKANFESEITRLKADNERHVTAAQYHQEDLNAQAEIAKHAQQNYETELVKHAEAAKNLQVVRAESNQLRLDIAELRTQSEGYKTDLSQKEESWAEQRATYEGELSELQKRREEVLHQNSVLHTQLENITSQISSLQKDRMNVSDDEQEGDQGAPNLEGLQEVIKFLRREKEIVEVQYHLSTQESKRLNQQLDYTQSQLDETRLKLEQQRRAAADSDHNALNHNKLLETINELNVFRESNATLRNQLKQTEAVRDQKVARENELVQEIEPLKTRIHELESQSEAKDGEMQLLQADRDRYQQRIQNILQKYDRVDPTEMQELKEKLTGLENEKTEAVSAREALQTQIESLQAQIAEFPEQLKQHSDERAQDLRSKLTEQFKARSKDLSARVKAKQDELNVALQEKEVIQAELQTTKNELEALKTKVAEAPANVSPTPAPAPAPATEEETPVNPTPASQFPTATVEIPGPGDAQRIQALEQKIQRLEAALAEKDGLLATQTSEQDAKIKERADRLKDMYNSKLNEVKAAHRQEIEKLSAGEQSAPGTPGAGPDATPATPSKTFELAGFTIPELTDAQARELVAKHETIRTIVRNNIRGGVAREQQKFQQETQASSSANEAALAGLQQKSTEEKEALIKAHENEIKEKVNSAVELVEKKTAARLSMLDTRFRTANAKIDVVSKAATETPQKPVVEVWEIAKTARPAPVPVPAAKPPVPAATPVQPVAPTPTLAAPQVPVTAPSAPAPAPAPAPTSAPVVAAPNVPTEQVAPPAAPAAGPVEPAAPQQGETQPTAPANPFGQTQQTDQNQQASSLPSKPPAGNPPGLMRALQSGLPIARGGRGGRGGGQQFGHQQHDQQQQQAHGQSQNQRGPGLQRGRGGRGGQGRGGNQNQNNAAQAQTPTANRGNLSASARQFIPAGNKRSRDDGPDTTAEGGSGGKRQRGGGGPQPRGGGSS</sequence>
<dbReference type="GO" id="GO:0017056">
    <property type="term" value="F:structural constituent of nuclear pore"/>
    <property type="evidence" value="ECO:0007669"/>
    <property type="project" value="TreeGrafter"/>
</dbReference>
<feature type="region of interest" description="Disordered" evidence="5">
    <location>
        <begin position="855"/>
        <end position="890"/>
    </location>
</feature>
<dbReference type="EMBL" id="JAQJAE010000004">
    <property type="protein sequence ID" value="KAJ5597413.1"/>
    <property type="molecule type" value="Genomic_DNA"/>
</dbReference>
<reference evidence="9" key="2">
    <citation type="submission" date="2023-01" db="EMBL/GenBank/DDBJ databases">
        <authorList>
            <person name="Petersen C."/>
        </authorList>
    </citation>
    <scope>NUCLEOTIDE SEQUENCE</scope>
    <source>
        <strain evidence="9">IBT 12815</strain>
    </source>
</reference>
<feature type="region of interest" description="Disordered" evidence="5">
    <location>
        <begin position="1494"/>
        <end position="1537"/>
    </location>
</feature>
<feature type="compositionally biased region" description="Gly residues" evidence="5">
    <location>
        <begin position="1940"/>
        <end position="1954"/>
    </location>
</feature>
<feature type="compositionally biased region" description="Basic and acidic residues" evidence="5">
    <location>
        <begin position="866"/>
        <end position="890"/>
    </location>
</feature>
<feature type="compositionally biased region" description="Gly residues" evidence="5">
    <location>
        <begin position="1905"/>
        <end position="1915"/>
    </location>
</feature>
<evidence type="ECO:0000256" key="2">
    <source>
        <dbReference type="ARBA" id="ARBA00023054"/>
    </source>
</evidence>
<gene>
    <name evidence="9" type="ORF">N7537_007497</name>
</gene>
<feature type="coiled-coil region" evidence="4">
    <location>
        <begin position="305"/>
        <end position="364"/>
    </location>
</feature>
<dbReference type="RefSeq" id="XP_056750630.1">
    <property type="nucleotide sequence ID" value="XM_056898554.1"/>
</dbReference>
<dbReference type="Gene3D" id="1.20.5.340">
    <property type="match status" value="1"/>
</dbReference>
<feature type="region of interest" description="Disordered" evidence="5">
    <location>
        <begin position="1206"/>
        <end position="1226"/>
    </location>
</feature>
<evidence type="ECO:0000259" key="6">
    <source>
        <dbReference type="Pfam" id="PF07926"/>
    </source>
</evidence>
<feature type="coiled-coil region" evidence="4">
    <location>
        <begin position="420"/>
        <end position="447"/>
    </location>
</feature>
<feature type="compositionally biased region" description="Low complexity" evidence="5">
    <location>
        <begin position="1916"/>
        <end position="1939"/>
    </location>
</feature>
<dbReference type="GO" id="GO:0006406">
    <property type="term" value="P:mRNA export from nucleus"/>
    <property type="evidence" value="ECO:0007669"/>
    <property type="project" value="TreeGrafter"/>
</dbReference>
<dbReference type="GeneID" id="81588796"/>
<keyword evidence="10" id="KW-1185">Reference proteome</keyword>
<dbReference type="PANTHER" id="PTHR18898:SF2">
    <property type="entry name" value="NUCLEOPROTEIN TPR"/>
    <property type="match status" value="1"/>
</dbReference>
<dbReference type="GO" id="GO:0005643">
    <property type="term" value="C:nuclear pore"/>
    <property type="evidence" value="ECO:0007669"/>
    <property type="project" value="TreeGrafter"/>
</dbReference>
<feature type="compositionally biased region" description="Low complexity" evidence="5">
    <location>
        <begin position="1786"/>
        <end position="1809"/>
    </location>
</feature>
<comment type="subcellular location">
    <subcellularLocation>
        <location evidence="1">Nucleus</location>
    </subcellularLocation>
</comment>
<dbReference type="Pfam" id="PF25785">
    <property type="entry name" value="TPR"/>
    <property type="match status" value="1"/>
</dbReference>
<feature type="coiled-coil region" evidence="4">
    <location>
        <begin position="1330"/>
        <end position="1493"/>
    </location>
</feature>
<accession>A0AAD6DYI8</accession>
<dbReference type="Pfam" id="PF25481">
    <property type="entry name" value="Nucleoprot-TPR"/>
    <property type="match status" value="1"/>
</dbReference>
<feature type="region of interest" description="Disordered" evidence="5">
    <location>
        <begin position="234"/>
        <end position="259"/>
    </location>
</feature>
<feature type="domain" description="Nucleoprotein TPR/MPL1" evidence="7">
    <location>
        <begin position="184"/>
        <end position="261"/>
    </location>
</feature>
<feature type="domain" description="Nucleoprotein TPR/MLP1-2" evidence="6">
    <location>
        <begin position="1070"/>
        <end position="1198"/>
    </location>
</feature>
<evidence type="ECO:0000313" key="9">
    <source>
        <dbReference type="EMBL" id="KAJ5597413.1"/>
    </source>
</evidence>
<evidence type="ECO:0000256" key="4">
    <source>
        <dbReference type="SAM" id="Coils"/>
    </source>
</evidence>
<evidence type="ECO:0000259" key="8">
    <source>
        <dbReference type="Pfam" id="PF25785"/>
    </source>
</evidence>
<feature type="coiled-coil region" evidence="4">
    <location>
        <begin position="1697"/>
        <end position="1724"/>
    </location>
</feature>
<feature type="domain" description="NUA/TPR/MLP1-2-like" evidence="8">
    <location>
        <begin position="489"/>
        <end position="597"/>
    </location>
</feature>
<feature type="compositionally biased region" description="Low complexity" evidence="5">
    <location>
        <begin position="1955"/>
        <end position="1971"/>
    </location>
</feature>
<reference evidence="9" key="1">
    <citation type="journal article" date="2023" name="IMA Fungus">
        <title>Comparative genomic study of the Penicillium genus elucidates a diverse pangenome and 15 lateral gene transfer events.</title>
        <authorList>
            <person name="Petersen C."/>
            <person name="Sorensen T."/>
            <person name="Nielsen M.R."/>
            <person name="Sondergaard T.E."/>
            <person name="Sorensen J.L."/>
            <person name="Fitzpatrick D.A."/>
            <person name="Frisvad J.C."/>
            <person name="Nielsen K.L."/>
        </authorList>
    </citation>
    <scope>NUCLEOTIDE SEQUENCE</scope>
    <source>
        <strain evidence="9">IBT 12815</strain>
    </source>
</reference>
<dbReference type="InterPro" id="IPR057974">
    <property type="entry name" value="NUA/TPR/MLP1-2-like_dom"/>
</dbReference>
<keyword evidence="2 4" id="KW-0175">Coiled coil</keyword>
<feature type="compositionally biased region" description="Basic and acidic residues" evidence="5">
    <location>
        <begin position="247"/>
        <end position="259"/>
    </location>
</feature>
<dbReference type="GO" id="GO:0006606">
    <property type="term" value="P:protein import into nucleus"/>
    <property type="evidence" value="ECO:0007669"/>
    <property type="project" value="InterPro"/>
</dbReference>
<feature type="compositionally biased region" description="Low complexity" evidence="5">
    <location>
        <begin position="1867"/>
        <end position="1876"/>
    </location>
</feature>
<feature type="compositionally biased region" description="Low complexity" evidence="5">
    <location>
        <begin position="946"/>
        <end position="955"/>
    </location>
</feature>
<feature type="compositionally biased region" description="Gly residues" evidence="5">
    <location>
        <begin position="2000"/>
        <end position="2021"/>
    </location>
</feature>
<feature type="compositionally biased region" description="Low complexity" evidence="5">
    <location>
        <begin position="1821"/>
        <end position="1854"/>
    </location>
</feature>